<dbReference type="PANTHER" id="PTHR41259:SF1">
    <property type="entry name" value="DOUBLE-STRAND BREAK REPAIR RAD50 ATPASE, PUTATIVE-RELATED"/>
    <property type="match status" value="1"/>
</dbReference>
<feature type="coiled-coil region" evidence="1">
    <location>
        <begin position="296"/>
        <end position="384"/>
    </location>
</feature>
<organism evidence="3 4">
    <name type="scientific">Ornithinimicrobium ciconiae</name>
    <dbReference type="NCBI Taxonomy" id="2594265"/>
    <lineage>
        <taxon>Bacteria</taxon>
        <taxon>Bacillati</taxon>
        <taxon>Actinomycetota</taxon>
        <taxon>Actinomycetes</taxon>
        <taxon>Micrococcales</taxon>
        <taxon>Ornithinimicrobiaceae</taxon>
        <taxon>Ornithinimicrobium</taxon>
    </lineage>
</organism>
<feature type="domain" description="Rad50/SbcC-type AAA" evidence="2">
    <location>
        <begin position="5"/>
        <end position="60"/>
    </location>
</feature>
<dbReference type="Gene3D" id="3.40.50.300">
    <property type="entry name" value="P-loop containing nucleotide triphosphate hydrolases"/>
    <property type="match status" value="2"/>
</dbReference>
<dbReference type="PANTHER" id="PTHR41259">
    <property type="entry name" value="DOUBLE-STRAND BREAK REPAIR RAD50 ATPASE, PUTATIVE-RELATED"/>
    <property type="match status" value="1"/>
</dbReference>
<reference evidence="3 4" key="1">
    <citation type="submission" date="2019-07" db="EMBL/GenBank/DDBJ databases">
        <title>complete genome sequencing of Ornithinimicrobium sp. H23M54.</title>
        <authorList>
            <person name="Bae J.-W."/>
            <person name="Lee S.-Y."/>
        </authorList>
    </citation>
    <scope>NUCLEOTIDE SEQUENCE [LARGE SCALE GENOMIC DNA]</scope>
    <source>
        <strain evidence="3 4">H23M54</strain>
    </source>
</reference>
<dbReference type="KEGG" id="orz:FNH13_17050"/>
<feature type="coiled-coil region" evidence="1">
    <location>
        <begin position="569"/>
        <end position="600"/>
    </location>
</feature>
<evidence type="ECO:0000313" key="4">
    <source>
        <dbReference type="Proteomes" id="UP000315395"/>
    </source>
</evidence>
<proteinExistence type="predicted"/>
<sequence length="886" mass="96663">MRLHSLHLRDVKGVQERTVDFPDSGVVVIEGPNEIGKTTLLEAFDLLLDSRAKASSRSRAVKALQPVGRDVGPRVEAEFTVGNHRLRFAKQWLRGVATELDIISPVREHVSGEAAQQRLDGILAESLDRPLWDALRFTQAGELGQMSLTDSAVLTRALDGASGVDLHTADGAPLLERVEAEFLRYFTPTGRVGGELKAALAAASAARDDAVLAHGAVSETQELVERHARLRARAAELSAREAALEDRLERARSQDAEVSRVVSAHEESTAALAQARQDSVRAREDLSRRERAVADLAAVESRLLAARESVAQQRRELDDALEAGESLIQERDAAREARERARAVAEVAAADAEQADALDRLARLDAELERLADLRQQELRLREELQTIPAIDAAVLRKLEAAEGQVVRLRARQEASSARVTLEALGAVRAVLVNGEAIDVDTTPGSESGQVVAVRGGLSIELPDQLRVTVTPEAGGAQLAAELQEAEASWGRLLEQAGVEDIAAARDATARRSAARARVQAVGERRSDLLGGREEGALLEEVAQLRETLESPVRTRPDDYPVPEDITTARAVSRAAARARTEAEAALEEAVTRLRQHEQQGERRALAVERSQTVIETLNERLTADRARLIESQQATPDDMLRERMAAAEARHAQVEARAAVTGRELDETDVAGVRARVGEAEQGQAEHAEQVRSVRHEQAQVHGQVELVSGEGRQETYDLALGEFLRLRQELEVVHRRARAARQLRETLGRHRETAHRAYVRPYREEICRLGRLVYDDGFDVDIDDDLTIRSRTLAGTTVAFEQLSGGAKEQLGILARLAVASLVDRAAGVPVIIDDALGYTDPDRLDRVSAVFTGPGQDTQVVLLTCTPERYQGILGATTIRLTA</sequence>
<evidence type="ECO:0000259" key="2">
    <source>
        <dbReference type="Pfam" id="PF13476"/>
    </source>
</evidence>
<dbReference type="GO" id="GO:0016887">
    <property type="term" value="F:ATP hydrolysis activity"/>
    <property type="evidence" value="ECO:0007669"/>
    <property type="project" value="InterPro"/>
</dbReference>
<dbReference type="SUPFAM" id="SSF52540">
    <property type="entry name" value="P-loop containing nucleoside triphosphate hydrolases"/>
    <property type="match status" value="1"/>
</dbReference>
<dbReference type="Proteomes" id="UP000315395">
    <property type="component" value="Chromosome"/>
</dbReference>
<feature type="coiled-coil region" evidence="1">
    <location>
        <begin position="220"/>
        <end position="254"/>
    </location>
</feature>
<keyword evidence="1" id="KW-0175">Coiled coil</keyword>
<gene>
    <name evidence="3" type="ORF">FNH13_17050</name>
</gene>
<evidence type="ECO:0000313" key="3">
    <source>
        <dbReference type="EMBL" id="QDO89829.1"/>
    </source>
</evidence>
<evidence type="ECO:0000256" key="1">
    <source>
        <dbReference type="SAM" id="Coils"/>
    </source>
</evidence>
<keyword evidence="4" id="KW-1185">Reference proteome</keyword>
<dbReference type="EMBL" id="CP041616">
    <property type="protein sequence ID" value="QDO89829.1"/>
    <property type="molecule type" value="Genomic_DNA"/>
</dbReference>
<dbReference type="Pfam" id="PF13476">
    <property type="entry name" value="AAA_23"/>
    <property type="match status" value="1"/>
</dbReference>
<dbReference type="RefSeq" id="WP_143784550.1">
    <property type="nucleotide sequence ID" value="NZ_CP041616.1"/>
</dbReference>
<dbReference type="OrthoDB" id="3177877at2"/>
<dbReference type="GO" id="GO:0006302">
    <property type="term" value="P:double-strand break repair"/>
    <property type="evidence" value="ECO:0007669"/>
    <property type="project" value="InterPro"/>
</dbReference>
<dbReference type="AlphaFoldDB" id="A0A516GE73"/>
<name>A0A516GE73_9MICO</name>
<dbReference type="InterPro" id="IPR038729">
    <property type="entry name" value="Rad50/SbcC_AAA"/>
</dbReference>
<accession>A0A516GE73</accession>
<dbReference type="InterPro" id="IPR027417">
    <property type="entry name" value="P-loop_NTPase"/>
</dbReference>
<protein>
    <submittedName>
        <fullName evidence="3">AAA family ATPase</fullName>
    </submittedName>
</protein>